<dbReference type="EMBL" id="QKKF02000131">
    <property type="protein sequence ID" value="RZF49277.1"/>
    <property type="molecule type" value="Genomic_DNA"/>
</dbReference>
<feature type="region of interest" description="Disordered" evidence="1">
    <location>
        <begin position="30"/>
        <end position="69"/>
    </location>
</feature>
<comment type="caution">
    <text evidence="2">The sequence shown here is derived from an EMBL/GenBank/DDBJ whole genome shotgun (WGS) entry which is preliminary data.</text>
</comment>
<name>A0A482XVY5_LAOST</name>
<keyword evidence="3" id="KW-1185">Reference proteome</keyword>
<dbReference type="Proteomes" id="UP000291343">
    <property type="component" value="Unassembled WGS sequence"/>
</dbReference>
<feature type="compositionally biased region" description="Low complexity" evidence="1">
    <location>
        <begin position="32"/>
        <end position="68"/>
    </location>
</feature>
<dbReference type="AlphaFoldDB" id="A0A482XVY5"/>
<protein>
    <submittedName>
        <fullName evidence="2">Uncharacterized protein</fullName>
    </submittedName>
</protein>
<proteinExistence type="predicted"/>
<accession>A0A482XVY5</accession>
<reference evidence="2 3" key="1">
    <citation type="journal article" date="2017" name="Gigascience">
        <title>Genome sequence of the small brown planthopper, Laodelphax striatellus.</title>
        <authorList>
            <person name="Zhu J."/>
            <person name="Jiang F."/>
            <person name="Wang X."/>
            <person name="Yang P."/>
            <person name="Bao Y."/>
            <person name="Zhao W."/>
            <person name="Wang W."/>
            <person name="Lu H."/>
            <person name="Wang Q."/>
            <person name="Cui N."/>
            <person name="Li J."/>
            <person name="Chen X."/>
            <person name="Luo L."/>
            <person name="Yu J."/>
            <person name="Kang L."/>
            <person name="Cui F."/>
        </authorList>
    </citation>
    <scope>NUCLEOTIDE SEQUENCE [LARGE SCALE GENOMIC DNA]</scope>
    <source>
        <strain evidence="2">Lst14</strain>
    </source>
</reference>
<organism evidence="2 3">
    <name type="scientific">Laodelphax striatellus</name>
    <name type="common">Small brown planthopper</name>
    <name type="synonym">Delphax striatella</name>
    <dbReference type="NCBI Taxonomy" id="195883"/>
    <lineage>
        <taxon>Eukaryota</taxon>
        <taxon>Metazoa</taxon>
        <taxon>Ecdysozoa</taxon>
        <taxon>Arthropoda</taxon>
        <taxon>Hexapoda</taxon>
        <taxon>Insecta</taxon>
        <taxon>Pterygota</taxon>
        <taxon>Neoptera</taxon>
        <taxon>Paraneoptera</taxon>
        <taxon>Hemiptera</taxon>
        <taxon>Auchenorrhyncha</taxon>
        <taxon>Fulgoroidea</taxon>
        <taxon>Delphacidae</taxon>
        <taxon>Criomorphinae</taxon>
        <taxon>Laodelphax</taxon>
    </lineage>
</organism>
<gene>
    <name evidence="2" type="ORF">LSTR_LSTR017579</name>
</gene>
<evidence type="ECO:0000256" key="1">
    <source>
        <dbReference type="SAM" id="MobiDB-lite"/>
    </source>
</evidence>
<dbReference type="InParanoid" id="A0A482XVY5"/>
<evidence type="ECO:0000313" key="2">
    <source>
        <dbReference type="EMBL" id="RZF49277.1"/>
    </source>
</evidence>
<evidence type="ECO:0000313" key="3">
    <source>
        <dbReference type="Proteomes" id="UP000291343"/>
    </source>
</evidence>
<sequence length="175" mass="18504">MGVASVVNTDQEDLLATQEIGVAVGYVDPHASTSEKTSPSTTSSTTELTTTTTTSTTTTTTTTTPRTTDYTFNNYHYNDHTTTSQYDNVAVCSNDTSQQHNSAAHHFQPVATAASSHGDGLPQCGTARAGSVGEIGASTRQLGHHPVGLGDGQHPRLPRRLPAVWRQKLQARPAA</sequence>